<dbReference type="Gramene" id="LPERR06G10250.1">
    <property type="protein sequence ID" value="LPERR06G10250.1"/>
    <property type="gene ID" value="LPERR06G10250"/>
</dbReference>
<dbReference type="STRING" id="77586.A0A0D9WPI3"/>
<dbReference type="PIRSF" id="PIRSF000126">
    <property type="entry name" value="11-beta-HSD1"/>
    <property type="match status" value="1"/>
</dbReference>
<evidence type="ECO:0000256" key="1">
    <source>
        <dbReference type="ARBA" id="ARBA00004240"/>
    </source>
</evidence>
<dbReference type="GO" id="GO:0045703">
    <property type="term" value="F:ketoreductase activity"/>
    <property type="evidence" value="ECO:0007669"/>
    <property type="project" value="TreeGrafter"/>
</dbReference>
<dbReference type="InterPro" id="IPR051019">
    <property type="entry name" value="VLCFA-Steroid_DH"/>
</dbReference>
<protein>
    <submittedName>
        <fullName evidence="5">Uncharacterized protein</fullName>
    </submittedName>
</protein>
<dbReference type="FunFam" id="3.40.50.720:FF:000438">
    <property type="entry name" value="Os06g0299100 protein"/>
    <property type="match status" value="1"/>
</dbReference>
<dbReference type="CDD" id="cd05356">
    <property type="entry name" value="17beta-HSD1_like_SDR_c"/>
    <property type="match status" value="1"/>
</dbReference>
<keyword evidence="2" id="KW-0560">Oxidoreductase</keyword>
<comment type="subcellular location">
    <subcellularLocation>
        <location evidence="1">Endoplasmic reticulum</location>
    </subcellularLocation>
</comment>
<dbReference type="eggNOG" id="ENOG502QRPU">
    <property type="taxonomic scope" value="Eukaryota"/>
</dbReference>
<evidence type="ECO:0000256" key="2">
    <source>
        <dbReference type="ARBA" id="ARBA00023002"/>
    </source>
</evidence>
<dbReference type="InterPro" id="IPR020904">
    <property type="entry name" value="Sc_DH/Rdtase_CS"/>
</dbReference>
<keyword evidence="4" id="KW-1133">Transmembrane helix</keyword>
<keyword evidence="6" id="KW-1185">Reference proteome</keyword>
<dbReference type="GO" id="GO:0005783">
    <property type="term" value="C:endoplasmic reticulum"/>
    <property type="evidence" value="ECO:0007669"/>
    <property type="project" value="UniProtKB-SubCell"/>
</dbReference>
<sequence>MATHAFLFRQDLAAPGQWWFLSLSYLGAAYVTAITLRLLAYLSLSLRRPKDLRRCYGAWAVVTGPTSGIGRSIALELARRGIHLILVDLDAANLREISNTIQSRHGVQTKTVVFDLSLVSTAQGDEPLRRLREAVEGVDVGVVVNNAGVGKPGALYLHEVDVEAWVRMMRVNLWAVTEVTAAVVPGMVERGRGAVVNIGSASSEAIPSFPLCTMYAATKRYVAQFSRGLHVEYASKGIHVQCQAPFFVATRLVEHFAVARRLSPFTVTPDDYARAAVAWIGHGGALCTPSVWHQLLWCVLAAVPDSLIDSFLLRNHLMQRTLLQRIRASRAAPSSKKPVSLAP</sequence>
<dbReference type="AlphaFoldDB" id="A0A0D9WPI3"/>
<evidence type="ECO:0000313" key="6">
    <source>
        <dbReference type="Proteomes" id="UP000032180"/>
    </source>
</evidence>
<dbReference type="PRINTS" id="PR00080">
    <property type="entry name" value="SDRFAMILY"/>
</dbReference>
<comment type="similarity">
    <text evidence="3">Belongs to the short-chain dehydrogenases/reductases (SDR) family.</text>
</comment>
<dbReference type="PANTHER" id="PTHR43899:SF17">
    <property type="entry name" value="OS06G0299200 PROTEIN"/>
    <property type="match status" value="1"/>
</dbReference>
<dbReference type="InterPro" id="IPR002347">
    <property type="entry name" value="SDR_fam"/>
</dbReference>
<dbReference type="PRINTS" id="PR00081">
    <property type="entry name" value="GDHRDH"/>
</dbReference>
<evidence type="ECO:0000313" key="5">
    <source>
        <dbReference type="EnsemblPlants" id="LPERR06G10250.1"/>
    </source>
</evidence>
<dbReference type="Proteomes" id="UP000032180">
    <property type="component" value="Chromosome 6"/>
</dbReference>
<keyword evidence="4" id="KW-0812">Transmembrane</keyword>
<reference evidence="5" key="3">
    <citation type="submission" date="2015-04" db="UniProtKB">
        <authorList>
            <consortium name="EnsemblPlants"/>
        </authorList>
    </citation>
    <scope>IDENTIFICATION</scope>
</reference>
<feature type="transmembrane region" description="Helical" evidence="4">
    <location>
        <begin position="18"/>
        <end position="44"/>
    </location>
</feature>
<dbReference type="PROSITE" id="PS00061">
    <property type="entry name" value="ADH_SHORT"/>
    <property type="match status" value="1"/>
</dbReference>
<evidence type="ECO:0000256" key="4">
    <source>
        <dbReference type="SAM" id="Phobius"/>
    </source>
</evidence>
<dbReference type="Gene3D" id="3.40.50.720">
    <property type="entry name" value="NAD(P)-binding Rossmann-like Domain"/>
    <property type="match status" value="1"/>
</dbReference>
<dbReference type="EnsemblPlants" id="LPERR06G10250.1">
    <property type="protein sequence ID" value="LPERR06G10250.1"/>
    <property type="gene ID" value="LPERR06G10250"/>
</dbReference>
<organism evidence="5 6">
    <name type="scientific">Leersia perrieri</name>
    <dbReference type="NCBI Taxonomy" id="77586"/>
    <lineage>
        <taxon>Eukaryota</taxon>
        <taxon>Viridiplantae</taxon>
        <taxon>Streptophyta</taxon>
        <taxon>Embryophyta</taxon>
        <taxon>Tracheophyta</taxon>
        <taxon>Spermatophyta</taxon>
        <taxon>Magnoliopsida</taxon>
        <taxon>Liliopsida</taxon>
        <taxon>Poales</taxon>
        <taxon>Poaceae</taxon>
        <taxon>BOP clade</taxon>
        <taxon>Oryzoideae</taxon>
        <taxon>Oryzeae</taxon>
        <taxon>Oryzinae</taxon>
        <taxon>Leersia</taxon>
    </lineage>
</organism>
<reference evidence="6" key="2">
    <citation type="submission" date="2013-12" db="EMBL/GenBank/DDBJ databases">
        <authorList>
            <person name="Yu Y."/>
            <person name="Lee S."/>
            <person name="de Baynast K."/>
            <person name="Wissotski M."/>
            <person name="Liu L."/>
            <person name="Talag J."/>
            <person name="Goicoechea J."/>
            <person name="Angelova A."/>
            <person name="Jetty R."/>
            <person name="Kudrna D."/>
            <person name="Golser W."/>
            <person name="Rivera L."/>
            <person name="Zhang J."/>
            <person name="Wing R."/>
        </authorList>
    </citation>
    <scope>NUCLEOTIDE SEQUENCE</scope>
</reference>
<dbReference type="HOGENOM" id="CLU_010194_38_3_1"/>
<dbReference type="PANTHER" id="PTHR43899">
    <property type="entry name" value="RH59310P"/>
    <property type="match status" value="1"/>
</dbReference>
<proteinExistence type="inferred from homology"/>
<evidence type="ECO:0000256" key="3">
    <source>
        <dbReference type="RuleBase" id="RU000363"/>
    </source>
</evidence>
<name>A0A0D9WPI3_9ORYZ</name>
<accession>A0A0D9WPI3</accession>
<dbReference type="InterPro" id="IPR036291">
    <property type="entry name" value="NAD(P)-bd_dom_sf"/>
</dbReference>
<keyword evidence="4" id="KW-0472">Membrane</keyword>
<dbReference type="Pfam" id="PF00106">
    <property type="entry name" value="adh_short"/>
    <property type="match status" value="1"/>
</dbReference>
<reference evidence="5 6" key="1">
    <citation type="submission" date="2012-08" db="EMBL/GenBank/DDBJ databases">
        <title>Oryza genome evolution.</title>
        <authorList>
            <person name="Wing R.A."/>
        </authorList>
    </citation>
    <scope>NUCLEOTIDE SEQUENCE</scope>
</reference>
<dbReference type="SUPFAM" id="SSF51735">
    <property type="entry name" value="NAD(P)-binding Rossmann-fold domains"/>
    <property type="match status" value="1"/>
</dbReference>